<dbReference type="EMBL" id="JAUEPU010000059">
    <property type="protein sequence ID" value="KAK0484110.1"/>
    <property type="molecule type" value="Genomic_DNA"/>
</dbReference>
<evidence type="ECO:0000259" key="2">
    <source>
        <dbReference type="Pfam" id="PF20149"/>
    </source>
</evidence>
<dbReference type="Pfam" id="PF20149">
    <property type="entry name" value="DUF6532"/>
    <property type="match status" value="1"/>
</dbReference>
<evidence type="ECO:0000256" key="1">
    <source>
        <dbReference type="SAM" id="MobiDB-lite"/>
    </source>
</evidence>
<reference evidence="3" key="1">
    <citation type="submission" date="2023-06" db="EMBL/GenBank/DDBJ databases">
        <authorList>
            <consortium name="Lawrence Berkeley National Laboratory"/>
            <person name="Ahrendt S."/>
            <person name="Sahu N."/>
            <person name="Indic B."/>
            <person name="Wong-Bajracharya J."/>
            <person name="Merenyi Z."/>
            <person name="Ke H.-M."/>
            <person name="Monk M."/>
            <person name="Kocsube S."/>
            <person name="Drula E."/>
            <person name="Lipzen A."/>
            <person name="Balint B."/>
            <person name="Henrissat B."/>
            <person name="Andreopoulos B."/>
            <person name="Martin F.M."/>
            <person name="Harder C.B."/>
            <person name="Rigling D."/>
            <person name="Ford K.L."/>
            <person name="Foster G.D."/>
            <person name="Pangilinan J."/>
            <person name="Papanicolaou A."/>
            <person name="Barry K."/>
            <person name="LaButti K."/>
            <person name="Viragh M."/>
            <person name="Koriabine M."/>
            <person name="Yan M."/>
            <person name="Riley R."/>
            <person name="Champramary S."/>
            <person name="Plett K.L."/>
            <person name="Tsai I.J."/>
            <person name="Slot J."/>
            <person name="Sipos G."/>
            <person name="Plett J."/>
            <person name="Nagy L.G."/>
            <person name="Grigoriev I.V."/>
        </authorList>
    </citation>
    <scope>NUCLEOTIDE SEQUENCE</scope>
    <source>
        <strain evidence="3">HWK02</strain>
    </source>
</reference>
<keyword evidence="4" id="KW-1185">Reference proteome</keyword>
<feature type="region of interest" description="Disordered" evidence="1">
    <location>
        <begin position="403"/>
        <end position="442"/>
    </location>
</feature>
<feature type="compositionally biased region" description="Acidic residues" evidence="1">
    <location>
        <begin position="424"/>
        <end position="442"/>
    </location>
</feature>
<feature type="region of interest" description="Disordered" evidence="1">
    <location>
        <begin position="67"/>
        <end position="153"/>
    </location>
</feature>
<gene>
    <name evidence="3" type="ORF">EDD18DRAFT_1361954</name>
</gene>
<feature type="compositionally biased region" description="Polar residues" evidence="1">
    <location>
        <begin position="139"/>
        <end position="148"/>
    </location>
</feature>
<sequence>MNTHQKNQQYTWQLLEDADEEYRQTHDGHGRPMIESEDEENEHPSLLFSSSIKTKRIIEPDASKTLRKQGTVRKPVRSSSPPHLNLVTGQWRDNQIVTSSPLAPPSSPSPVMHNSVDCSNATEEHSAVSFDHQSKRPRSNSPDNSAPSRSKRACTITHGETGSNLWDYSGVAKSVIHKVLLCYENRIFTINAYPDEKTQSEIVRELWDEVSASVEQKFELMPALQSMIKKRGARCHGNIRDWIQPLIAPAYGFQVSDKKKIHQANKNLYVMLSTGGAFSFKTPGDRYRRFENKIIFQAICACWFKNQKTPGIKYSDDYNPIKPESVALIITVLENCIDEWASGKFAPKPLDEDVQRPHYLAHLADIRKWCKANPKVTGNILKQWHNGARSSTGVKAKQMATGYLNDEEEETRVMADLEGRTGETDSEDDDDDAENDATGDEE</sequence>
<comment type="caution">
    <text evidence="3">The sequence shown here is derived from an EMBL/GenBank/DDBJ whole genome shotgun (WGS) entry which is preliminary data.</text>
</comment>
<name>A0AA39ULU7_9AGAR</name>
<organism evidence="3 4">
    <name type="scientific">Armillaria luteobubalina</name>
    <dbReference type="NCBI Taxonomy" id="153913"/>
    <lineage>
        <taxon>Eukaryota</taxon>
        <taxon>Fungi</taxon>
        <taxon>Dikarya</taxon>
        <taxon>Basidiomycota</taxon>
        <taxon>Agaricomycotina</taxon>
        <taxon>Agaricomycetes</taxon>
        <taxon>Agaricomycetidae</taxon>
        <taxon>Agaricales</taxon>
        <taxon>Marasmiineae</taxon>
        <taxon>Physalacriaceae</taxon>
        <taxon>Armillaria</taxon>
    </lineage>
</organism>
<feature type="compositionally biased region" description="Polar residues" evidence="1">
    <location>
        <begin position="77"/>
        <end position="98"/>
    </location>
</feature>
<feature type="compositionally biased region" description="Basic residues" evidence="1">
    <location>
        <begin position="67"/>
        <end position="76"/>
    </location>
</feature>
<feature type="compositionally biased region" description="Basic and acidic residues" evidence="1">
    <location>
        <begin position="21"/>
        <end position="34"/>
    </location>
</feature>
<evidence type="ECO:0000313" key="3">
    <source>
        <dbReference type="EMBL" id="KAK0484110.1"/>
    </source>
</evidence>
<feature type="compositionally biased region" description="Basic and acidic residues" evidence="1">
    <location>
        <begin position="411"/>
        <end position="423"/>
    </location>
</feature>
<evidence type="ECO:0000313" key="4">
    <source>
        <dbReference type="Proteomes" id="UP001175228"/>
    </source>
</evidence>
<feature type="domain" description="DUF6532" evidence="2">
    <location>
        <begin position="183"/>
        <end position="369"/>
    </location>
</feature>
<dbReference type="InterPro" id="IPR045341">
    <property type="entry name" value="DUF6532"/>
</dbReference>
<proteinExistence type="predicted"/>
<dbReference type="AlphaFoldDB" id="A0AA39ULU7"/>
<accession>A0AA39ULU7</accession>
<dbReference type="Proteomes" id="UP001175228">
    <property type="component" value="Unassembled WGS sequence"/>
</dbReference>
<protein>
    <recommendedName>
        <fullName evidence="2">DUF6532 domain-containing protein</fullName>
    </recommendedName>
</protein>
<feature type="region of interest" description="Disordered" evidence="1">
    <location>
        <begin position="17"/>
        <end position="53"/>
    </location>
</feature>